<evidence type="ECO:0000313" key="3">
    <source>
        <dbReference type="Proteomes" id="UP001151699"/>
    </source>
</evidence>
<dbReference type="AlphaFoldDB" id="A0A9Q0MIR9"/>
<protein>
    <submittedName>
        <fullName evidence="2">Uncharacterized protein</fullName>
    </submittedName>
</protein>
<gene>
    <name evidence="2" type="ORF">Bhyg_16329</name>
</gene>
<feature type="non-terminal residue" evidence="2">
    <location>
        <position position="1"/>
    </location>
</feature>
<evidence type="ECO:0000313" key="2">
    <source>
        <dbReference type="EMBL" id="KAJ6624271.1"/>
    </source>
</evidence>
<evidence type="ECO:0000256" key="1">
    <source>
        <dbReference type="SAM" id="MobiDB-lite"/>
    </source>
</evidence>
<dbReference type="Proteomes" id="UP001151699">
    <property type="component" value="Unassembled WGS sequence"/>
</dbReference>
<feature type="compositionally biased region" description="Basic residues" evidence="1">
    <location>
        <begin position="222"/>
        <end position="231"/>
    </location>
</feature>
<organism evidence="2 3">
    <name type="scientific">Pseudolycoriella hygida</name>
    <dbReference type="NCBI Taxonomy" id="35572"/>
    <lineage>
        <taxon>Eukaryota</taxon>
        <taxon>Metazoa</taxon>
        <taxon>Ecdysozoa</taxon>
        <taxon>Arthropoda</taxon>
        <taxon>Hexapoda</taxon>
        <taxon>Insecta</taxon>
        <taxon>Pterygota</taxon>
        <taxon>Neoptera</taxon>
        <taxon>Endopterygota</taxon>
        <taxon>Diptera</taxon>
        <taxon>Nematocera</taxon>
        <taxon>Sciaroidea</taxon>
        <taxon>Sciaridae</taxon>
        <taxon>Pseudolycoriella</taxon>
    </lineage>
</organism>
<feature type="region of interest" description="Disordered" evidence="1">
    <location>
        <begin position="222"/>
        <end position="242"/>
    </location>
</feature>
<accession>A0A9Q0MIR9</accession>
<dbReference type="EMBL" id="WJQU01003518">
    <property type="protein sequence ID" value="KAJ6624271.1"/>
    <property type="molecule type" value="Genomic_DNA"/>
</dbReference>
<proteinExistence type="predicted"/>
<reference evidence="2" key="1">
    <citation type="submission" date="2022-07" db="EMBL/GenBank/DDBJ databases">
        <authorList>
            <person name="Trinca V."/>
            <person name="Uliana J.V.C."/>
            <person name="Torres T.T."/>
            <person name="Ward R.J."/>
            <person name="Monesi N."/>
        </authorList>
    </citation>
    <scope>NUCLEOTIDE SEQUENCE</scope>
    <source>
        <strain evidence="2">HSMRA1968</strain>
        <tissue evidence="2">Whole embryos</tissue>
    </source>
</reference>
<comment type="caution">
    <text evidence="2">The sequence shown here is derived from an EMBL/GenBank/DDBJ whole genome shotgun (WGS) entry which is preliminary data.</text>
</comment>
<keyword evidence="3" id="KW-1185">Reference proteome</keyword>
<sequence>MDNYDEMASAVGRILLESKIGRCRRKCKNHDKERTEIRGGGISKRNTAAIENQRFFRVNGANNNNVSGARQENDDRQRKAIREFLQRYKKSIKKRENETEMEKAIREMVVFLAVSGKRDENESEIDVATRKMREFLTEYHRKSSDRDMLQKGKSVGKCIGDFNKLESKFFSESNCDINNLLTELEKQKFDEKISKRNTSTMDNYDEMASAVDKILLESTFGRRRNKRRSHGKEKNEFQPLNANSAGRDGRIFKRNTAAIENQRFFRFLWKSAYNTFYLLYFLHANGANGNKMDGDARKIKEHLNRRKIKSRNFRLSNQDKVNLYFLKIKNQKKHICV</sequence>
<name>A0A9Q0MIR9_9DIPT</name>